<organism evidence="4">
    <name type="scientific">Escherichia coli</name>
    <dbReference type="NCBI Taxonomy" id="562"/>
    <lineage>
        <taxon>Bacteria</taxon>
        <taxon>Pseudomonadati</taxon>
        <taxon>Pseudomonadota</taxon>
        <taxon>Gammaproteobacteria</taxon>
        <taxon>Enterobacterales</taxon>
        <taxon>Enterobacteriaceae</taxon>
        <taxon>Escherichia</taxon>
    </lineage>
</organism>
<evidence type="ECO:0000313" key="4">
    <source>
        <dbReference type="EMBL" id="HAH4524714.1"/>
    </source>
</evidence>
<dbReference type="Proteomes" id="UP001285616">
    <property type="component" value="Unassembled WGS sequence"/>
</dbReference>
<comment type="caution">
    <text evidence="4">The sequence shown here is derived from an EMBL/GenBank/DDBJ whole genome shotgun (WGS) entry which is preliminary data.</text>
</comment>
<evidence type="ECO:0000313" key="5">
    <source>
        <dbReference type="EMBL" id="HAH7770660.1"/>
    </source>
</evidence>
<evidence type="ECO:0000256" key="2">
    <source>
        <dbReference type="SAM" id="MobiDB-lite"/>
    </source>
</evidence>
<dbReference type="EMBL" id="ABONVU020000015">
    <property type="protein sequence ID" value="EMJ5255439.1"/>
    <property type="molecule type" value="Genomic_DNA"/>
</dbReference>
<evidence type="ECO:0000313" key="6">
    <source>
        <dbReference type="EMBL" id="RXD17372.1"/>
    </source>
</evidence>
<protein>
    <submittedName>
        <fullName evidence="4">Uncharacterized protein</fullName>
    </submittedName>
</protein>
<dbReference type="EMBL" id="DABCJL010000011">
    <property type="protein sequence ID" value="HAH7770660.1"/>
    <property type="molecule type" value="Genomic_DNA"/>
</dbReference>
<reference evidence="4" key="3">
    <citation type="submission" date="2019-12" db="EMBL/GenBank/DDBJ databases">
        <authorList>
            <consortium name="NCBI Pathogen Detection Project"/>
        </authorList>
    </citation>
    <scope>NUCLEOTIDE SEQUENCE</scope>
    <source>
        <strain evidence="5">C0382</strain>
        <strain evidence="4">EC00763</strain>
    </source>
</reference>
<gene>
    <name evidence="6" type="ORF">EPS76_05300</name>
    <name evidence="4" type="ORF">GRC73_11925</name>
    <name evidence="5" type="ORF">HIE29_004150</name>
    <name evidence="3" type="ORF">R8O40_003722</name>
</gene>
<keyword evidence="1" id="KW-0175">Coiled coil</keyword>
<dbReference type="EMBL" id="DABBJX010000011">
    <property type="protein sequence ID" value="HAH4524714.1"/>
    <property type="molecule type" value="Genomic_DNA"/>
</dbReference>
<feature type="coiled-coil region" evidence="1">
    <location>
        <begin position="638"/>
        <end position="665"/>
    </location>
</feature>
<dbReference type="AlphaFoldDB" id="A0A0C5F0W5"/>
<evidence type="ECO:0000256" key="1">
    <source>
        <dbReference type="SAM" id="Coils"/>
    </source>
</evidence>
<feature type="compositionally biased region" description="Basic and acidic residues" evidence="2">
    <location>
        <begin position="336"/>
        <end position="353"/>
    </location>
</feature>
<name>A0A0C5F0W5_ECOLX</name>
<dbReference type="Proteomes" id="UP000843571">
    <property type="component" value="Unassembled WGS sequence"/>
</dbReference>
<reference evidence="6 7" key="2">
    <citation type="submission" date="2019-01" db="EMBL/GenBank/DDBJ databases">
        <title>Genomic analysis of febrile catheter-associated UTI E. coli isolates.</title>
        <authorList>
            <person name="Potter R."/>
            <person name="Zou Z."/>
            <person name="Henderson J."/>
            <person name="Dantas G."/>
        </authorList>
    </citation>
    <scope>NUCLEOTIDE SEQUENCE [LARGE SCALE GENOMIC DNA]</scope>
    <source>
        <strain evidence="6 7">29_CAASB</strain>
    </source>
</reference>
<evidence type="ECO:0000313" key="7">
    <source>
        <dbReference type="Proteomes" id="UP000288730"/>
    </source>
</evidence>
<dbReference type="RefSeq" id="WP_000151806.1">
    <property type="nucleotide sequence ID" value="NZ_AP018784.2"/>
</dbReference>
<dbReference type="Proteomes" id="UP000288730">
    <property type="component" value="Unassembled WGS sequence"/>
</dbReference>
<proteinExistence type="predicted"/>
<evidence type="ECO:0000313" key="3">
    <source>
        <dbReference type="EMBL" id="EMJ5255439.1"/>
    </source>
</evidence>
<reference evidence="4" key="1">
    <citation type="journal article" date="2018" name="Genome Biol.">
        <title>SKESA: strategic k-mer extension for scrupulous assemblies.</title>
        <authorList>
            <person name="Souvorov A."/>
            <person name="Agarwala R."/>
            <person name="Lipman D.J."/>
        </authorList>
    </citation>
    <scope>NUCLEOTIDE SEQUENCE [LARGE SCALE GENOMIC DNA]</scope>
    <source>
        <strain evidence="5">C0382</strain>
        <strain evidence="4">EC00763</strain>
    </source>
</reference>
<accession>A0A0C5F0W5</accession>
<dbReference type="EMBL" id="SCJN01000025">
    <property type="protein sequence ID" value="RXD17372.1"/>
    <property type="molecule type" value="Genomic_DNA"/>
</dbReference>
<reference evidence="3" key="4">
    <citation type="submission" date="2024-02" db="EMBL/GenBank/DDBJ databases">
        <authorList>
            <consortium name="Clinical and Environmental Microbiology Branch: Whole genome sequencing antimicrobial resistance pathogens in the healthcare setting"/>
        </authorList>
    </citation>
    <scope>NUCLEOTIDE SEQUENCE</scope>
    <source>
        <strain evidence="3">1924188</strain>
    </source>
</reference>
<feature type="coiled-coil region" evidence="1">
    <location>
        <begin position="427"/>
        <end position="454"/>
    </location>
</feature>
<feature type="region of interest" description="Disordered" evidence="2">
    <location>
        <begin position="334"/>
        <end position="385"/>
    </location>
</feature>
<sequence length="738" mass="82226">MTIFNGLLEAKKGALKNGAIPALAIAIAAPNKKVAENIIIGKLWEAYPDHGDNYFKPKIWEDAPGQPRPGVGEFDETFATEHSFDGEKWVVNTPVDSDCSSADISQVSDLMKLPARERFAAVLLFSHDANEVDSELLVQTREYLEMLDNSDTDSEDEVDAFNRIVLDAMVACKPIEYMHIAGLNNLVHAILASCDTQEQNPTSWTISKFIKKWVENPGKRDEMLPEVKPETASARPYKQTHATLDREIACALLPVAPEKITPSILKAADEIISQDREDFKRWSMALRTTDQILAYDRASVFGVIQSAPAKDTYHFPQSLRSHIDNWLQANGQRDANAVEEKPKEAAPKDDVKVTNHGGGRFSIDGMMSETPSNQGEKSEAANAGERSLQQLREQFVTPRHVYDVPENNAVSQREPAAITLAEETPPQEQLSEQVKDLVQNVDALVERIHAEEHKRQNAISAIETELKDSDDTDNLALWKNVFKTDERFTSAFSQNGGGTSINGTYIAMKATREFGPFGIGWGVEVLEERFDKGAPIVRKKQVGEKIEWDLIQDGVGGYLCEMHHTMKVRVWYILNGVRGESEAYGCTPYIYDTKYGPTSDGEAPKKSWTDAVKKALSPLGFSADIFMGLYDNPEYRQRNKAEFDIKNASENAEDATRLRKELDEKLINVANTLAAAVTANEVNKVFGLIAREVDVHRKAAETKGDKEYSSYLGSRLRRITDIKTERLAALTAAQEQTA</sequence>